<dbReference type="KEGG" id="mten:GWK48_10290"/>
<dbReference type="InterPro" id="IPR010153">
    <property type="entry name" value="CRISPR-assoc_prot_Cas5a-typ"/>
</dbReference>
<dbReference type="CDD" id="cd09753">
    <property type="entry name" value="Cas5_I-A"/>
    <property type="match status" value="1"/>
</dbReference>
<protein>
    <submittedName>
        <fullName evidence="4">Type I-A CRISPR-associated protein Cas5</fullName>
    </submittedName>
</protein>
<dbReference type="Proteomes" id="UP000509301">
    <property type="component" value="Chromosome"/>
</dbReference>
<keyword evidence="2" id="KW-0051">Antiviral defense</keyword>
<gene>
    <name evidence="4" type="primary">cas5a</name>
    <name evidence="4" type="ORF">GWK48_10290</name>
</gene>
<dbReference type="GeneID" id="55642335"/>
<dbReference type="Gene3D" id="3.30.70.3120">
    <property type="match status" value="1"/>
</dbReference>
<dbReference type="OrthoDB" id="99243at2157"/>
<dbReference type="EMBL" id="CP049074">
    <property type="protein sequence ID" value="QKR00723.1"/>
    <property type="molecule type" value="Genomic_DNA"/>
</dbReference>
<evidence type="ECO:0000313" key="5">
    <source>
        <dbReference type="Proteomes" id="UP000509301"/>
    </source>
</evidence>
<comment type="similarity">
    <text evidence="1">Belongs to the CRISPR-associated protein Cas5 family. Subtype I-A/Apern subfamily.</text>
</comment>
<dbReference type="NCBIfam" id="TIGR01874">
    <property type="entry name" value="cas_cas5a"/>
    <property type="match status" value="1"/>
</dbReference>
<dbReference type="RefSeq" id="WP_174632021.1">
    <property type="nucleotide sequence ID" value="NZ_CP049074.1"/>
</dbReference>
<comment type="function">
    <text evidence="3">CRISPR (clustered regularly interspaced short palindromic repeat) is an adaptive immune system that provides protection against mobile genetic elements (viruses, transposable elements and conjugative plasmids). CRISPR clusters contain spacers, sequences complementary to antecedent mobile elements, and target invading nucleic acids. CRISPR clusters are transcribed and processed into CRISPR RNA (crRNA).</text>
</comment>
<dbReference type="InterPro" id="IPR013422">
    <property type="entry name" value="CRISPR-assoc_prot_Cas5_N"/>
</dbReference>
<name>A0A6N0NXX5_9CREN</name>
<organism evidence="4 5">
    <name type="scientific">Metallosphaera tengchongensis</name>
    <dbReference type="NCBI Taxonomy" id="1532350"/>
    <lineage>
        <taxon>Archaea</taxon>
        <taxon>Thermoproteota</taxon>
        <taxon>Thermoprotei</taxon>
        <taxon>Sulfolobales</taxon>
        <taxon>Sulfolobaceae</taxon>
        <taxon>Metallosphaera</taxon>
    </lineage>
</organism>
<dbReference type="AlphaFoldDB" id="A0A6N0NXX5"/>
<evidence type="ECO:0000256" key="3">
    <source>
        <dbReference type="ARBA" id="ARBA00025626"/>
    </source>
</evidence>
<evidence type="ECO:0000256" key="1">
    <source>
        <dbReference type="ARBA" id="ARBA00010891"/>
    </source>
</evidence>
<accession>A0A6N0NXX5</accession>
<dbReference type="NCBIfam" id="TIGR02593">
    <property type="entry name" value="CRISPR_cas5"/>
    <property type="match status" value="1"/>
</dbReference>
<reference evidence="4 5" key="1">
    <citation type="submission" date="2020-02" db="EMBL/GenBank/DDBJ databases">
        <title>Comparative genome analysis reveals the metabolism and evolution of the thermophilic archaeal genus Metallosphaera.</title>
        <authorList>
            <person name="Jiang C."/>
        </authorList>
    </citation>
    <scope>NUCLEOTIDE SEQUENCE [LARGE SCALE GENOMIC DNA]</scope>
    <source>
        <strain evidence="4 5">Ric-A</strain>
    </source>
</reference>
<proteinExistence type="inferred from homology"/>
<dbReference type="GO" id="GO:0051607">
    <property type="term" value="P:defense response to virus"/>
    <property type="evidence" value="ECO:0007669"/>
    <property type="project" value="UniProtKB-KW"/>
</dbReference>
<keyword evidence="5" id="KW-1185">Reference proteome</keyword>
<sequence>MEYYAKVRLKLHWGFSVSVPLAAKAKPSFFLPPPSTLKGALSFSKYRGVDTVGGRSPASEFEDVLAFARFSDDTVASYSEDVVRNVVLLFQRPERREDRTYWFNIVPTGKVLSPAGEIVSVFVTNKFTKKELEDMGWSIMRLGSKEGLVSVEEVETGEAKAVSGKVSTKYYFPATAAVEESHTPKLVYAEFWEGGFEYGKEGKRVRYAVPLQRFPMKSIEVTVNSRKAYEVGGEYVVVA</sequence>
<evidence type="ECO:0000313" key="4">
    <source>
        <dbReference type="EMBL" id="QKR00723.1"/>
    </source>
</evidence>
<dbReference type="InterPro" id="IPR053725">
    <property type="entry name" value="CRISPR_Cas5_sf"/>
</dbReference>
<evidence type="ECO:0000256" key="2">
    <source>
        <dbReference type="ARBA" id="ARBA00023118"/>
    </source>
</evidence>